<name>A0A557P6C0_9VIBR</name>
<protein>
    <recommendedName>
        <fullName evidence="3">Host cell division inhibitor Icd-like protein</fullName>
    </recommendedName>
</protein>
<evidence type="ECO:0008006" key="3">
    <source>
        <dbReference type="Google" id="ProtNLM"/>
    </source>
</evidence>
<dbReference type="AlphaFoldDB" id="A0A557P6C0"/>
<evidence type="ECO:0000313" key="2">
    <source>
        <dbReference type="Proteomes" id="UP000319828"/>
    </source>
</evidence>
<reference evidence="1 2" key="1">
    <citation type="submission" date="2019-07" db="EMBL/GenBank/DDBJ databases">
        <title>The draft genome sequence of Vibrio algivorus M1486.</title>
        <authorList>
            <person name="Meng X."/>
        </authorList>
    </citation>
    <scope>NUCLEOTIDE SEQUENCE [LARGE SCALE GENOMIC DNA]</scope>
    <source>
        <strain evidence="1 2">M1486</strain>
    </source>
</reference>
<dbReference type="EMBL" id="VMKJ01000018">
    <property type="protein sequence ID" value="TVO36200.1"/>
    <property type="molecule type" value="Genomic_DNA"/>
</dbReference>
<dbReference type="RefSeq" id="WP_144388222.1">
    <property type="nucleotide sequence ID" value="NZ_CANNCB010000006.1"/>
</dbReference>
<organism evidence="1 2">
    <name type="scientific">Vibrio algivorus</name>
    <dbReference type="NCBI Taxonomy" id="1667024"/>
    <lineage>
        <taxon>Bacteria</taxon>
        <taxon>Pseudomonadati</taxon>
        <taxon>Pseudomonadota</taxon>
        <taxon>Gammaproteobacteria</taxon>
        <taxon>Vibrionales</taxon>
        <taxon>Vibrionaceae</taxon>
        <taxon>Vibrio</taxon>
    </lineage>
</organism>
<dbReference type="Proteomes" id="UP000319828">
    <property type="component" value="Unassembled WGS sequence"/>
</dbReference>
<comment type="caution">
    <text evidence="1">The sequence shown here is derived from an EMBL/GenBank/DDBJ whole genome shotgun (WGS) entry which is preliminary data.</text>
</comment>
<gene>
    <name evidence="1" type="ORF">FOF44_09825</name>
</gene>
<accession>A0A557P6C0</accession>
<evidence type="ECO:0000313" key="1">
    <source>
        <dbReference type="EMBL" id="TVO36200.1"/>
    </source>
</evidence>
<sequence>MKILNYANCSQGIGLPEKSQKNIEIVVKGNYSDPTKAKSLVGIGTPFNTEAHRRQQFNLAGFFMRTICTPFIISLAKLYPNYGGLIEGASARRSLCGGSSNLDQSTTNSLEPLGGGFKKSHKEAATMATTPTLEPSKIYTFAIGNPKALHADFNKNRTISLISQSEAQARATLSGLRLTFIKSLPVKSQEAIA</sequence>
<proteinExistence type="predicted"/>